<dbReference type="GO" id="GO:0005509">
    <property type="term" value="F:calcium ion binding"/>
    <property type="evidence" value="ECO:0007669"/>
    <property type="project" value="InterPro"/>
</dbReference>
<evidence type="ECO:0000313" key="15">
    <source>
        <dbReference type="RefSeq" id="XP_020671130.1"/>
    </source>
</evidence>
<gene>
    <name evidence="15" type="primary">LOC110091370</name>
</gene>
<evidence type="ECO:0000256" key="3">
    <source>
        <dbReference type="ARBA" id="ARBA00017145"/>
    </source>
</evidence>
<dbReference type="GO" id="GO:0030154">
    <property type="term" value="P:cell differentiation"/>
    <property type="evidence" value="ECO:0007669"/>
    <property type="project" value="UniProtKB-KW"/>
</dbReference>
<proteinExistence type="inferred from homology"/>
<dbReference type="Proteomes" id="UP001652642">
    <property type="component" value="Chromosome 5"/>
</dbReference>
<keyword evidence="4" id="KW-0217">Developmental protein</keyword>
<sequence>MREIFLILLLLSLVLTNPCCCERDMDRALDKAGVKINRETANAFVRRQKRSYPYYERYYEMFKSPMELKHEQCESYAPCDYYAEVVGFPVAYRHFFGSA</sequence>
<dbReference type="PANTHER" id="PTHR10109:SF0">
    <property type="entry name" value="MATRIX GLA PROTEIN"/>
    <property type="match status" value="1"/>
</dbReference>
<keyword evidence="11" id="KW-0891">Chondrogenesis</keyword>
<dbReference type="GO" id="GO:0005576">
    <property type="term" value="C:extracellular region"/>
    <property type="evidence" value="ECO:0007669"/>
    <property type="project" value="UniProtKB-SubCell"/>
</dbReference>
<accession>A0A6J0VHU8</accession>
<dbReference type="KEGG" id="pvt:110091370"/>
<dbReference type="InParanoid" id="A0A6J0VHU8"/>
<organism evidence="14 15">
    <name type="scientific">Pogona vitticeps</name>
    <name type="common">central bearded dragon</name>
    <dbReference type="NCBI Taxonomy" id="103695"/>
    <lineage>
        <taxon>Eukaryota</taxon>
        <taxon>Metazoa</taxon>
        <taxon>Chordata</taxon>
        <taxon>Craniata</taxon>
        <taxon>Vertebrata</taxon>
        <taxon>Euteleostomi</taxon>
        <taxon>Lepidosauria</taxon>
        <taxon>Squamata</taxon>
        <taxon>Bifurcata</taxon>
        <taxon>Unidentata</taxon>
        <taxon>Episquamata</taxon>
        <taxon>Toxicofera</taxon>
        <taxon>Iguania</taxon>
        <taxon>Acrodonta</taxon>
        <taxon>Agamidae</taxon>
        <taxon>Amphibolurinae</taxon>
        <taxon>Pogona</taxon>
    </lineage>
</organism>
<feature type="domain" description="Gla" evidence="13">
    <location>
        <begin position="51"/>
        <end position="97"/>
    </location>
</feature>
<name>A0A6J0VHU8_9SAUR</name>
<evidence type="ECO:0000256" key="8">
    <source>
        <dbReference type="ARBA" id="ARBA00022782"/>
    </source>
</evidence>
<evidence type="ECO:0000256" key="11">
    <source>
        <dbReference type="ARBA" id="ARBA00023188"/>
    </source>
</evidence>
<dbReference type="AlphaFoldDB" id="A0A6J0VHU8"/>
<dbReference type="GO" id="GO:0001503">
    <property type="term" value="P:ossification"/>
    <property type="evidence" value="ECO:0007669"/>
    <property type="project" value="UniProtKB-KW"/>
</dbReference>
<evidence type="ECO:0000256" key="7">
    <source>
        <dbReference type="ARBA" id="ARBA00022553"/>
    </source>
</evidence>
<evidence type="ECO:0000256" key="12">
    <source>
        <dbReference type="SAM" id="SignalP"/>
    </source>
</evidence>
<dbReference type="GeneID" id="110091370"/>
<feature type="signal peptide" evidence="12">
    <location>
        <begin position="1"/>
        <end position="21"/>
    </location>
</feature>
<dbReference type="Pfam" id="PF25890">
    <property type="entry name" value="BGLAP_C"/>
    <property type="match status" value="1"/>
</dbReference>
<dbReference type="GO" id="GO:0031012">
    <property type="term" value="C:extracellular matrix"/>
    <property type="evidence" value="ECO:0007669"/>
    <property type="project" value="InterPro"/>
</dbReference>
<dbReference type="SMART" id="SM00069">
    <property type="entry name" value="GLA"/>
    <property type="match status" value="1"/>
</dbReference>
<evidence type="ECO:0000256" key="4">
    <source>
        <dbReference type="ARBA" id="ARBA00022473"/>
    </source>
</evidence>
<keyword evidence="7" id="KW-0597">Phosphoprotein</keyword>
<evidence type="ECO:0000256" key="5">
    <source>
        <dbReference type="ARBA" id="ARBA00022479"/>
    </source>
</evidence>
<comment type="similarity">
    <text evidence="2">Belongs to the osteocalcin/matrix Gla protein family.</text>
</comment>
<dbReference type="GO" id="GO:0051216">
    <property type="term" value="P:cartilage development"/>
    <property type="evidence" value="ECO:0007669"/>
    <property type="project" value="UniProtKB-KW"/>
</dbReference>
<keyword evidence="8" id="KW-0221">Differentiation</keyword>
<evidence type="ECO:0000256" key="2">
    <source>
        <dbReference type="ARBA" id="ARBA00008850"/>
    </source>
</evidence>
<dbReference type="InterPro" id="IPR058704">
    <property type="entry name" value="BGLAP-like_C"/>
</dbReference>
<protein>
    <recommendedName>
        <fullName evidence="3">Matrix Gla protein</fullName>
    </recommendedName>
</protein>
<keyword evidence="12" id="KW-0732">Signal</keyword>
<keyword evidence="10" id="KW-1015">Disulfide bond</keyword>
<keyword evidence="14" id="KW-1185">Reference proteome</keyword>
<feature type="chain" id="PRO_5027035223" description="Matrix Gla protein" evidence="12">
    <location>
        <begin position="22"/>
        <end position="99"/>
    </location>
</feature>
<evidence type="ECO:0000256" key="6">
    <source>
        <dbReference type="ARBA" id="ARBA00022525"/>
    </source>
</evidence>
<keyword evidence="9" id="KW-0892">Osteogenesis</keyword>
<dbReference type="PROSITE" id="PS50998">
    <property type="entry name" value="GLA_2"/>
    <property type="match status" value="1"/>
</dbReference>
<dbReference type="RefSeq" id="XP_020671130.1">
    <property type="nucleotide sequence ID" value="XM_020815471.2"/>
</dbReference>
<evidence type="ECO:0000313" key="14">
    <source>
        <dbReference type="Proteomes" id="UP001652642"/>
    </source>
</evidence>
<dbReference type="PANTHER" id="PTHR10109">
    <property type="entry name" value="MATRIX GLA PROTEIN"/>
    <property type="match status" value="1"/>
</dbReference>
<dbReference type="InterPro" id="IPR035972">
    <property type="entry name" value="GLA-like_dom_SF"/>
</dbReference>
<evidence type="ECO:0000256" key="10">
    <source>
        <dbReference type="ARBA" id="ARBA00023157"/>
    </source>
</evidence>
<dbReference type="SUPFAM" id="SSF57630">
    <property type="entry name" value="GLA-domain"/>
    <property type="match status" value="1"/>
</dbReference>
<keyword evidence="5" id="KW-0301">Gamma-carboxyglutamic acid</keyword>
<dbReference type="OrthoDB" id="9950568at2759"/>
<keyword evidence="6" id="KW-0964">Secreted</keyword>
<evidence type="ECO:0000256" key="1">
    <source>
        <dbReference type="ARBA" id="ARBA00004613"/>
    </source>
</evidence>
<reference evidence="15" key="1">
    <citation type="submission" date="2025-08" db="UniProtKB">
        <authorList>
            <consortium name="RefSeq"/>
        </authorList>
    </citation>
    <scope>IDENTIFICATION</scope>
</reference>
<dbReference type="InterPro" id="IPR000294">
    <property type="entry name" value="GLA_domain"/>
</dbReference>
<dbReference type="InterPro" id="IPR027118">
    <property type="entry name" value="MGP"/>
</dbReference>
<evidence type="ECO:0000259" key="13">
    <source>
        <dbReference type="PROSITE" id="PS50998"/>
    </source>
</evidence>
<evidence type="ECO:0000256" key="9">
    <source>
        <dbReference type="ARBA" id="ARBA00022855"/>
    </source>
</evidence>
<comment type="subcellular location">
    <subcellularLocation>
        <location evidence="1">Secreted</location>
    </subcellularLocation>
</comment>